<protein>
    <submittedName>
        <fullName evidence="1">Uncharacterized protein</fullName>
    </submittedName>
</protein>
<evidence type="ECO:0000313" key="2">
    <source>
        <dbReference type="Proteomes" id="UP000003460"/>
    </source>
</evidence>
<evidence type="ECO:0000313" key="1">
    <source>
        <dbReference type="EMBL" id="EEX72111.1"/>
    </source>
</evidence>
<keyword evidence="2" id="KW-1185">Reference proteome</keyword>
<proteinExistence type="predicted"/>
<organism evidence="1 2">
    <name type="scientific">Alloprevotella tannerae ATCC 51259</name>
    <dbReference type="NCBI Taxonomy" id="626522"/>
    <lineage>
        <taxon>Bacteria</taxon>
        <taxon>Pseudomonadati</taxon>
        <taxon>Bacteroidota</taxon>
        <taxon>Bacteroidia</taxon>
        <taxon>Bacteroidales</taxon>
        <taxon>Prevotellaceae</taxon>
        <taxon>Alloprevotella</taxon>
    </lineage>
</organism>
<dbReference type="EMBL" id="ACIJ02000017">
    <property type="protein sequence ID" value="EEX72111.1"/>
    <property type="molecule type" value="Genomic_DNA"/>
</dbReference>
<name>C9LFK8_9BACT</name>
<dbReference type="HOGENOM" id="CLU_3156429_0_0_10"/>
<reference evidence="1" key="1">
    <citation type="submission" date="2009-09" db="EMBL/GenBank/DDBJ databases">
        <authorList>
            <person name="Weinstock G."/>
            <person name="Sodergren E."/>
            <person name="Clifton S."/>
            <person name="Fulton L."/>
            <person name="Fulton B."/>
            <person name="Courtney L."/>
            <person name="Fronick C."/>
            <person name="Harrison M."/>
            <person name="Strong C."/>
            <person name="Farmer C."/>
            <person name="Delahaunty K."/>
            <person name="Markovic C."/>
            <person name="Hall O."/>
            <person name="Minx P."/>
            <person name="Tomlinson C."/>
            <person name="Mitreva M."/>
            <person name="Nelson J."/>
            <person name="Hou S."/>
            <person name="Wollam A."/>
            <person name="Pepin K.H."/>
            <person name="Johnson M."/>
            <person name="Bhonagiri V."/>
            <person name="Nash W.E."/>
            <person name="Warren W."/>
            <person name="Chinwalla A."/>
            <person name="Mardis E.R."/>
            <person name="Wilson R.K."/>
        </authorList>
    </citation>
    <scope>NUCLEOTIDE SEQUENCE [LARGE SCALE GENOMIC DNA]</scope>
    <source>
        <strain evidence="1">ATCC 51259</strain>
    </source>
</reference>
<sequence>MPFAKYACGKLGKKCDFCPFHRRNSMFDDVKTQGFARLHLAFKKSYKA</sequence>
<accession>C9LFK8</accession>
<dbReference type="Proteomes" id="UP000003460">
    <property type="component" value="Unassembled WGS sequence"/>
</dbReference>
<dbReference type="AlphaFoldDB" id="C9LFK8"/>
<gene>
    <name evidence="1" type="ORF">GCWU000325_00991</name>
</gene>
<comment type="caution">
    <text evidence="1">The sequence shown here is derived from an EMBL/GenBank/DDBJ whole genome shotgun (WGS) entry which is preliminary data.</text>
</comment>